<feature type="region of interest" description="Disordered" evidence="4">
    <location>
        <begin position="1179"/>
        <end position="1226"/>
    </location>
</feature>
<protein>
    <submittedName>
        <fullName evidence="5">Tubulin polyglutamylase TTLL11</fullName>
    </submittedName>
</protein>
<comment type="caution">
    <text evidence="5">The sequence shown here is derived from an EMBL/GenBank/DDBJ whole genome shotgun (WGS) entry which is preliminary data.</text>
</comment>
<reference evidence="5 6" key="1">
    <citation type="submission" date="2019-04" db="EMBL/GenBank/DDBJ databases">
        <title>Annotation for the trematode Fasciola gigantica.</title>
        <authorList>
            <person name="Choi Y.-J."/>
        </authorList>
    </citation>
    <scope>NUCLEOTIDE SEQUENCE [LARGE SCALE GENOMIC DNA]</scope>
    <source>
        <strain evidence="5">Uganda_cow_1</strain>
    </source>
</reference>
<feature type="region of interest" description="Disordered" evidence="4">
    <location>
        <begin position="86"/>
        <end position="111"/>
    </location>
</feature>
<dbReference type="GO" id="GO:0070740">
    <property type="term" value="F:tubulin-glutamic acid ligase activity"/>
    <property type="evidence" value="ECO:0007669"/>
    <property type="project" value="TreeGrafter"/>
</dbReference>
<dbReference type="OrthoDB" id="202825at2759"/>
<keyword evidence="6" id="KW-1185">Reference proteome</keyword>
<dbReference type="InterPro" id="IPR004344">
    <property type="entry name" value="TTL/TTLL_fam"/>
</dbReference>
<dbReference type="GO" id="GO:0005524">
    <property type="term" value="F:ATP binding"/>
    <property type="evidence" value="ECO:0007669"/>
    <property type="project" value="UniProtKB-KW"/>
</dbReference>
<feature type="region of interest" description="Disordered" evidence="4">
    <location>
        <begin position="1036"/>
        <end position="1064"/>
    </location>
</feature>
<name>A0A504Z3U7_FASGI</name>
<sequence length="1266" mass="141322">MNKFPGASGVLSKISTFRALENLRCLLPKTFKFYPKTWFLPFQKQALVHVSNICEASEQKCTYIVKPDSGTQGKGIYLFQSPQFYTTRPQSGERDTKGEKRNSSSTVTLELGDDTRGQNINGLHPALDVVQRYEPSPLLLFGCKTDLRIYVLIESIAPLRIYVYRDGLVRLASRPYEQPSKSNLGKNTMHLTNYAINKLRKPTFSANSIQPEEEKTDECGQATTDVSASMMATTTATAAMAKTPTAGTSAASTSVPTPILDRQSTTNVNLHKVGASAPQTRWRCKQSLSSLLSNSSTDRGPWSHLDSKRLWAKIDDIVRSTIFALSPYLKVSYWATFGHPAKPAHYSSLGGNGPQDPHSFQIIGFDFLLLEPDARPVLLEVNSNPSLRTDALHSFLSRSTLCSDAAESTMPPDVLPTHLPKRLSRAFSPCGPVAEAATLLSCVLGDRYAQFERSTVDERVKGGLVKATLKLIAARIRDRRAKRGSCGGSMKISNPNPPTLVRPSTTYRSSSTRVSLSSVKPAIQLPILIHTPEKVDRSKYQPNYSSPKLVPFGSKTCKSNTTPSVRSLQANDSSETISTSNEVHIPKMTTPRTWSSPTVCDRADSLSVSSGHNSNVLRNEKQKSKLPRLAPRSGYKMDELPRAHHLISSYSQDLDMTQASELRNSPKPMRTESALLVRLPDGGPTSFFGTHTPPLTNASHNVEDFRQDSQNQIGSSWPDVESATSVRQQIFCDPSPTVRVSSEDELSHLDLVYSEGTRIYEVSSEECYDEYVHLIDKLYETKMKLGSQASNPYDWESPWIHRLPFVASVNLSAFDSPARIIELLADMFLCVLTTRRRRLQKMGPPKDPDLLSDDWTTNTKCSAPSQPAGDLFIPRMDLSSFRAFCRRCQVDKLGLTYTELDLIFAKQRSWWQRVYEPDLCKHSRELCTIRGLSFQLSWICACNFLDTAVPVLVAPLKQHIPNRHRLPVIPLCPFPMDELDPDLSARVQPRRYQKRQQSTDTVSKLDSISTTVQKLNISGRSAPVRDAVMVTDGNLTKGKQDKQRPTKRMQQRSRYSPIKPADTVHPHHGPIKLCTIRGLSFPAFVDLCLQLSRHCCSRTGSSSETAHPNPAPLPVIPLCPFPMDELDPDLSARVQPRRYQKRQQSTDTVSKLDSISTTVQKLNISGRSAPVRDAVMVTDGNLTKGKQDKQRPTKRMQQRSRYSPIKPAGHSAPTPRPISEQASHSYGNSTVWTEPYEQLRCLFRFIEHCCCSDHFLNKTTSPSRQK</sequence>
<keyword evidence="1" id="KW-0436">Ligase</keyword>
<gene>
    <name evidence="5" type="ORF">FGIG_03486</name>
</gene>
<evidence type="ECO:0000256" key="3">
    <source>
        <dbReference type="ARBA" id="ARBA00022840"/>
    </source>
</evidence>
<evidence type="ECO:0000256" key="2">
    <source>
        <dbReference type="ARBA" id="ARBA00022741"/>
    </source>
</evidence>
<dbReference type="Proteomes" id="UP000316759">
    <property type="component" value="Unassembled WGS sequence"/>
</dbReference>
<dbReference type="EMBL" id="SUNJ01003484">
    <property type="protein sequence ID" value="TPP65217.1"/>
    <property type="molecule type" value="Genomic_DNA"/>
</dbReference>
<dbReference type="AlphaFoldDB" id="A0A504Z3U7"/>
<dbReference type="PANTHER" id="PTHR12241">
    <property type="entry name" value="TUBULIN POLYGLUTAMYLASE"/>
    <property type="match status" value="1"/>
</dbReference>
<dbReference type="GO" id="GO:0036064">
    <property type="term" value="C:ciliary basal body"/>
    <property type="evidence" value="ECO:0007669"/>
    <property type="project" value="TreeGrafter"/>
</dbReference>
<dbReference type="PANTHER" id="PTHR12241:SF154">
    <property type="entry name" value="TUBULIN POLYGLUTAMYLASE TTLL11"/>
    <property type="match status" value="1"/>
</dbReference>
<feature type="region of interest" description="Disordered" evidence="4">
    <location>
        <begin position="483"/>
        <end position="506"/>
    </location>
</feature>
<evidence type="ECO:0000313" key="6">
    <source>
        <dbReference type="Proteomes" id="UP000316759"/>
    </source>
</evidence>
<organism evidence="5 6">
    <name type="scientific">Fasciola gigantica</name>
    <name type="common">Giant liver fluke</name>
    <dbReference type="NCBI Taxonomy" id="46835"/>
    <lineage>
        <taxon>Eukaryota</taxon>
        <taxon>Metazoa</taxon>
        <taxon>Spiralia</taxon>
        <taxon>Lophotrochozoa</taxon>
        <taxon>Platyhelminthes</taxon>
        <taxon>Trematoda</taxon>
        <taxon>Digenea</taxon>
        <taxon>Plagiorchiida</taxon>
        <taxon>Echinostomata</taxon>
        <taxon>Echinostomatoidea</taxon>
        <taxon>Fasciolidae</taxon>
        <taxon>Fasciola</taxon>
    </lineage>
</organism>
<evidence type="ECO:0000256" key="1">
    <source>
        <dbReference type="ARBA" id="ARBA00022598"/>
    </source>
</evidence>
<dbReference type="GO" id="GO:0015631">
    <property type="term" value="F:tubulin binding"/>
    <property type="evidence" value="ECO:0007669"/>
    <property type="project" value="TreeGrafter"/>
</dbReference>
<dbReference type="Pfam" id="PF03133">
    <property type="entry name" value="TTL"/>
    <property type="match status" value="2"/>
</dbReference>
<feature type="compositionally biased region" description="Polar residues" evidence="4">
    <location>
        <begin position="1142"/>
        <end position="1153"/>
    </location>
</feature>
<dbReference type="SUPFAM" id="SSF56059">
    <property type="entry name" value="Glutathione synthetase ATP-binding domain-like"/>
    <property type="match status" value="1"/>
</dbReference>
<accession>A0A504Z3U7</accession>
<evidence type="ECO:0000313" key="5">
    <source>
        <dbReference type="EMBL" id="TPP65217.1"/>
    </source>
</evidence>
<dbReference type="GO" id="GO:0000226">
    <property type="term" value="P:microtubule cytoskeleton organization"/>
    <property type="evidence" value="ECO:0007669"/>
    <property type="project" value="TreeGrafter"/>
</dbReference>
<feature type="compositionally biased region" description="Basic and acidic residues" evidence="4">
    <location>
        <begin position="91"/>
        <end position="102"/>
    </location>
</feature>
<dbReference type="PROSITE" id="PS51221">
    <property type="entry name" value="TTL"/>
    <property type="match status" value="1"/>
</dbReference>
<proteinExistence type="predicted"/>
<evidence type="ECO:0000256" key="4">
    <source>
        <dbReference type="SAM" id="MobiDB-lite"/>
    </source>
</evidence>
<keyword evidence="2" id="KW-0547">Nucleotide-binding</keyword>
<feature type="region of interest" description="Disordered" evidence="4">
    <location>
        <begin position="587"/>
        <end position="613"/>
    </location>
</feature>
<feature type="region of interest" description="Disordered" evidence="4">
    <location>
        <begin position="1132"/>
        <end position="1153"/>
    </location>
</feature>
<dbReference type="Gene3D" id="3.30.470.20">
    <property type="entry name" value="ATP-grasp fold, B domain"/>
    <property type="match status" value="1"/>
</dbReference>
<keyword evidence="3" id="KW-0067">ATP-binding</keyword>